<evidence type="ECO:0000256" key="1">
    <source>
        <dbReference type="ARBA" id="ARBA00004477"/>
    </source>
</evidence>
<organism evidence="13 14">
    <name type="scientific">Ceraceosorus bombacis</name>
    <dbReference type="NCBI Taxonomy" id="401625"/>
    <lineage>
        <taxon>Eukaryota</taxon>
        <taxon>Fungi</taxon>
        <taxon>Dikarya</taxon>
        <taxon>Basidiomycota</taxon>
        <taxon>Ustilaginomycotina</taxon>
        <taxon>Exobasidiomycetes</taxon>
        <taxon>Ceraceosorales</taxon>
        <taxon>Ceraceosoraceae</taxon>
        <taxon>Ceraceosorus</taxon>
    </lineage>
</organism>
<evidence type="ECO:0000259" key="12">
    <source>
        <dbReference type="Pfam" id="PF02517"/>
    </source>
</evidence>
<dbReference type="InterPro" id="IPR039731">
    <property type="entry name" value="Rce1"/>
</dbReference>
<evidence type="ECO:0000256" key="10">
    <source>
        <dbReference type="ARBA" id="ARBA00049729"/>
    </source>
</evidence>
<evidence type="ECO:0000256" key="5">
    <source>
        <dbReference type="ARBA" id="ARBA00022801"/>
    </source>
</evidence>
<accession>A0A0N7L8T8</accession>
<keyword evidence="8 11" id="KW-0472">Membrane</keyword>
<dbReference type="GO" id="GO:0005789">
    <property type="term" value="C:endoplasmic reticulum membrane"/>
    <property type="evidence" value="ECO:0007669"/>
    <property type="project" value="UniProtKB-SubCell"/>
</dbReference>
<dbReference type="EC" id="3.4.26.1" evidence="10"/>
<dbReference type="Pfam" id="PF02517">
    <property type="entry name" value="Rce1-like"/>
    <property type="match status" value="1"/>
</dbReference>
<dbReference type="AlphaFoldDB" id="A0A0N7L8T8"/>
<keyword evidence="4 11" id="KW-0812">Transmembrane</keyword>
<evidence type="ECO:0000313" key="13">
    <source>
        <dbReference type="EMBL" id="CEH11906.1"/>
    </source>
</evidence>
<feature type="transmembrane region" description="Helical" evidence="11">
    <location>
        <begin position="203"/>
        <end position="223"/>
    </location>
</feature>
<dbReference type="PANTHER" id="PTHR13046">
    <property type="entry name" value="PROTEASE U48 CAAX PRENYL PROTEASE RCE1"/>
    <property type="match status" value="1"/>
</dbReference>
<dbReference type="PANTHER" id="PTHR13046:SF0">
    <property type="entry name" value="CAAX PRENYL PROTEASE 2"/>
    <property type="match status" value="1"/>
</dbReference>
<dbReference type="Proteomes" id="UP000054845">
    <property type="component" value="Unassembled WGS sequence"/>
</dbReference>
<protein>
    <recommendedName>
        <fullName evidence="10">intramembrane prenyl-peptidase Rce1</fullName>
        <ecNumber evidence="10">3.4.26.1</ecNumber>
    </recommendedName>
</protein>
<comment type="catalytic activity">
    <reaction evidence="9">
        <text>Hydrolyzes the peptide bond -P2-(S-farnesyl or geranylgeranyl)C-P1'-P2'-P3'-COOH where P1' and P2' are amino acids with aliphatic sidechains and P3' is any C-terminal residue.</text>
        <dbReference type="EC" id="3.4.26.1"/>
    </reaction>
</comment>
<feature type="transmembrane region" description="Helical" evidence="11">
    <location>
        <begin position="243"/>
        <end position="262"/>
    </location>
</feature>
<evidence type="ECO:0000256" key="8">
    <source>
        <dbReference type="ARBA" id="ARBA00023136"/>
    </source>
</evidence>
<keyword evidence="3 13" id="KW-0645">Protease</keyword>
<proteinExistence type="inferred from homology"/>
<dbReference type="GO" id="GO:0071586">
    <property type="term" value="P:CAAX-box protein processing"/>
    <property type="evidence" value="ECO:0007669"/>
    <property type="project" value="InterPro"/>
</dbReference>
<dbReference type="EMBL" id="CCYA01000065">
    <property type="protein sequence ID" value="CEH11906.1"/>
    <property type="molecule type" value="Genomic_DNA"/>
</dbReference>
<keyword evidence="5" id="KW-0378">Hydrolase</keyword>
<dbReference type="STRING" id="401625.A0A0N7L8T8"/>
<comment type="similarity">
    <text evidence="2">Belongs to the peptidase U48 family.</text>
</comment>
<keyword evidence="6" id="KW-0256">Endoplasmic reticulum</keyword>
<evidence type="ECO:0000313" key="14">
    <source>
        <dbReference type="Proteomes" id="UP000054845"/>
    </source>
</evidence>
<feature type="transmembrane region" description="Helical" evidence="11">
    <location>
        <begin position="335"/>
        <end position="352"/>
    </location>
</feature>
<dbReference type="OrthoDB" id="271604at2759"/>
<dbReference type="GO" id="GO:0004222">
    <property type="term" value="F:metalloendopeptidase activity"/>
    <property type="evidence" value="ECO:0007669"/>
    <property type="project" value="InterPro"/>
</dbReference>
<evidence type="ECO:0000256" key="11">
    <source>
        <dbReference type="SAM" id="Phobius"/>
    </source>
</evidence>
<evidence type="ECO:0000256" key="4">
    <source>
        <dbReference type="ARBA" id="ARBA00022692"/>
    </source>
</evidence>
<name>A0A0N7L8T8_9BASI</name>
<evidence type="ECO:0000256" key="9">
    <source>
        <dbReference type="ARBA" id="ARBA00047280"/>
    </source>
</evidence>
<evidence type="ECO:0000256" key="3">
    <source>
        <dbReference type="ARBA" id="ARBA00022670"/>
    </source>
</evidence>
<reference evidence="13 14" key="1">
    <citation type="submission" date="2014-09" db="EMBL/GenBank/DDBJ databases">
        <authorList>
            <person name="Magalhaes I.L.F."/>
            <person name="Oliveira U."/>
            <person name="Santos F.R."/>
            <person name="Vidigal T.H.D.A."/>
            <person name="Brescovit A.D."/>
            <person name="Santos A.J."/>
        </authorList>
    </citation>
    <scope>NUCLEOTIDE SEQUENCE [LARGE SCALE GENOMIC DNA]</scope>
</reference>
<feature type="domain" description="CAAX prenyl protease 2/Lysostaphin resistance protein A-like" evidence="12">
    <location>
        <begin position="169"/>
        <end position="280"/>
    </location>
</feature>
<keyword evidence="7 11" id="KW-1133">Transmembrane helix</keyword>
<sequence length="355" mass="39263">MISPFLSLSTSSILTLSYVGGLYVSSKTRVGTLDESTGLKRTKDDADVVRARLKTIGYVAAGSVVLTLAVLSGADEGTERGKHPLIRCITLLSKIGLPLPYPSILTSAFPPLDPPLFSFLLTQAKHVLYGLGLTATLYFGPLVTLALDKELPGQENFDYKRDVQSRWDNVWGLRNYVVGPLTEEIVFRGCIVGLTSSTRSSTLLHSIFLTPFYFAVAHLHHAYEVWTDHEYSMTGLKIGLTHATFQLLYTSLFGWYANWLFVKSASLAPSLVAHVWCNIMGLPAPFDDAARLAVPDAKEQRRLEKGLLNISNETQRGDILDASKAIQSKLKRRKWIVWTSHVMGVAGFAWAIRMS</sequence>
<comment type="subcellular location">
    <subcellularLocation>
        <location evidence="1">Endoplasmic reticulum membrane</location>
        <topology evidence="1">Multi-pass membrane protein</topology>
    </subcellularLocation>
</comment>
<keyword evidence="14" id="KW-1185">Reference proteome</keyword>
<dbReference type="InterPro" id="IPR003675">
    <property type="entry name" value="Rce1/LyrA-like_dom"/>
</dbReference>
<evidence type="ECO:0000256" key="2">
    <source>
        <dbReference type="ARBA" id="ARBA00006897"/>
    </source>
</evidence>
<evidence type="ECO:0000256" key="7">
    <source>
        <dbReference type="ARBA" id="ARBA00022989"/>
    </source>
</evidence>
<evidence type="ECO:0000256" key="6">
    <source>
        <dbReference type="ARBA" id="ARBA00022824"/>
    </source>
</evidence>